<evidence type="ECO:0000256" key="2">
    <source>
        <dbReference type="SAM" id="SignalP"/>
    </source>
</evidence>
<feature type="signal peptide" evidence="2">
    <location>
        <begin position="1"/>
        <end position="22"/>
    </location>
</feature>
<keyword evidence="4" id="KW-1185">Reference proteome</keyword>
<dbReference type="RefSeq" id="WP_093425696.1">
    <property type="nucleotide sequence ID" value="NZ_FOXA01000044.1"/>
</dbReference>
<feature type="region of interest" description="Disordered" evidence="1">
    <location>
        <begin position="113"/>
        <end position="159"/>
    </location>
</feature>
<dbReference type="AlphaFoldDB" id="A0A1I5WDN1"/>
<proteinExistence type="predicted"/>
<evidence type="ECO:0000313" key="4">
    <source>
        <dbReference type="Proteomes" id="UP000199356"/>
    </source>
</evidence>
<evidence type="ECO:0000313" key="3">
    <source>
        <dbReference type="EMBL" id="SFQ17844.1"/>
    </source>
</evidence>
<feature type="compositionally biased region" description="Polar residues" evidence="1">
    <location>
        <begin position="134"/>
        <end position="159"/>
    </location>
</feature>
<evidence type="ECO:0000256" key="1">
    <source>
        <dbReference type="SAM" id="MobiDB-lite"/>
    </source>
</evidence>
<feature type="chain" id="PRO_5011544472" description="Avidin family protein" evidence="2">
    <location>
        <begin position="23"/>
        <end position="159"/>
    </location>
</feature>
<keyword evidence="2" id="KW-0732">Signal</keyword>
<gene>
    <name evidence="3" type="ORF">SAMN04488047_14415</name>
</gene>
<dbReference type="EMBL" id="FOXA01000044">
    <property type="protein sequence ID" value="SFQ17844.1"/>
    <property type="molecule type" value="Genomic_DNA"/>
</dbReference>
<dbReference type="OrthoDB" id="7862633at2"/>
<sequence>MNKIFILSGAVFLCTLGGIAQAASMEGSVTGTTVGEAIPVGESGAVVHIASSYENFDMAEENHPLAGASGPCFGSVMMLGGATSGGGHCAFTDGDGETALVSFEVTGMSEEGALTGDWTTEGGTGKWERAEGQGTFSSLSDPEAGTFTNSLTGEITPGS</sequence>
<reference evidence="3 4" key="1">
    <citation type="submission" date="2016-10" db="EMBL/GenBank/DDBJ databases">
        <authorList>
            <person name="de Groot N.N."/>
        </authorList>
    </citation>
    <scope>NUCLEOTIDE SEQUENCE [LARGE SCALE GENOMIC DNA]</scope>
    <source>
        <strain evidence="3 4">DSM 19547</strain>
    </source>
</reference>
<organism evidence="3 4">
    <name type="scientific">Tranquillimonas alkanivorans</name>
    <dbReference type="NCBI Taxonomy" id="441119"/>
    <lineage>
        <taxon>Bacteria</taxon>
        <taxon>Pseudomonadati</taxon>
        <taxon>Pseudomonadota</taxon>
        <taxon>Alphaproteobacteria</taxon>
        <taxon>Rhodobacterales</taxon>
        <taxon>Roseobacteraceae</taxon>
        <taxon>Tranquillimonas</taxon>
    </lineage>
</organism>
<accession>A0A1I5WDN1</accession>
<evidence type="ECO:0008006" key="5">
    <source>
        <dbReference type="Google" id="ProtNLM"/>
    </source>
</evidence>
<protein>
    <recommendedName>
        <fullName evidence="5">Avidin family protein</fullName>
    </recommendedName>
</protein>
<name>A0A1I5WDN1_9RHOB</name>
<dbReference type="Proteomes" id="UP000199356">
    <property type="component" value="Unassembled WGS sequence"/>
</dbReference>